<sequence length="302" mass="32118">MVGWLPMFRTTSPEAGVTRFRKTFAATAAVLAVVGAMVISLTLYQVQKDHGQTLHVIGDSDVADRVDVEVVVIQIDAAVQELTVQLVPSPRGALADEFGRFRSDATIYTSGMKPEPIRIKAGDLISAAEVRIAMGGGGMITDYPFDKYRAHIDVAADAGDHAVPVTIGLFSLDAFFKITPQVDDEQHGDGIGTTVTVARSTASLTFALFVIVLMLGLALAAATAAFYVLAGRRGLIWPANTLMAAVLFAMIPLRNAVPGAPPIGSIIDFGSFFIAETVVALSLICTVLVGYRHEVVKEREDA</sequence>
<protein>
    <submittedName>
        <fullName evidence="2">DUF4436 domain-containing protein</fullName>
    </submittedName>
</protein>
<reference evidence="2 3" key="1">
    <citation type="submission" date="2019-09" db="EMBL/GenBank/DDBJ databases">
        <authorList>
            <person name="Wang X."/>
        </authorList>
    </citation>
    <scope>NUCLEOTIDE SEQUENCE [LARGE SCALE GENOMIC DNA]</scope>
    <source>
        <strain evidence="2 3">CICC 11023</strain>
    </source>
</reference>
<gene>
    <name evidence="2" type="ORF">F3087_12000</name>
</gene>
<keyword evidence="1" id="KW-0812">Transmembrane</keyword>
<comment type="caution">
    <text evidence="2">The sequence shown here is derived from an EMBL/GenBank/DDBJ whole genome shotgun (WGS) entry which is preliminary data.</text>
</comment>
<dbReference type="Pfam" id="PF14494">
    <property type="entry name" value="DUF4436"/>
    <property type="match status" value="1"/>
</dbReference>
<organism evidence="2 3">
    <name type="scientific">Nocardia colli</name>
    <dbReference type="NCBI Taxonomy" id="2545717"/>
    <lineage>
        <taxon>Bacteria</taxon>
        <taxon>Bacillati</taxon>
        <taxon>Actinomycetota</taxon>
        <taxon>Actinomycetes</taxon>
        <taxon>Mycobacteriales</taxon>
        <taxon>Nocardiaceae</taxon>
        <taxon>Nocardia</taxon>
    </lineage>
</organism>
<name>A0A5N0EFW0_9NOCA</name>
<keyword evidence="3" id="KW-1185">Reference proteome</keyword>
<proteinExistence type="predicted"/>
<accession>A0A5N0EFW0</accession>
<dbReference type="AlphaFoldDB" id="A0A5N0EFW0"/>
<dbReference type="InterPro" id="IPR027948">
    <property type="entry name" value="DUF4436"/>
</dbReference>
<feature type="transmembrane region" description="Helical" evidence="1">
    <location>
        <begin position="24"/>
        <end position="44"/>
    </location>
</feature>
<feature type="transmembrane region" description="Helical" evidence="1">
    <location>
        <begin position="206"/>
        <end position="229"/>
    </location>
</feature>
<dbReference type="Proteomes" id="UP000323876">
    <property type="component" value="Unassembled WGS sequence"/>
</dbReference>
<keyword evidence="1" id="KW-0472">Membrane</keyword>
<evidence type="ECO:0000256" key="1">
    <source>
        <dbReference type="SAM" id="Phobius"/>
    </source>
</evidence>
<feature type="transmembrane region" description="Helical" evidence="1">
    <location>
        <begin position="269"/>
        <end position="291"/>
    </location>
</feature>
<feature type="transmembrane region" description="Helical" evidence="1">
    <location>
        <begin position="235"/>
        <end position="257"/>
    </location>
</feature>
<dbReference type="EMBL" id="VXLC01000004">
    <property type="protein sequence ID" value="KAA8887826.1"/>
    <property type="molecule type" value="Genomic_DNA"/>
</dbReference>
<evidence type="ECO:0000313" key="3">
    <source>
        <dbReference type="Proteomes" id="UP000323876"/>
    </source>
</evidence>
<dbReference type="OrthoDB" id="8438075at2"/>
<keyword evidence="1" id="KW-1133">Transmembrane helix</keyword>
<evidence type="ECO:0000313" key="2">
    <source>
        <dbReference type="EMBL" id="KAA8887826.1"/>
    </source>
</evidence>